<dbReference type="InterPro" id="IPR036397">
    <property type="entry name" value="RNaseH_sf"/>
</dbReference>
<name>A0AAV4B0R4_9GAST</name>
<reference evidence="1 2" key="1">
    <citation type="journal article" date="2021" name="Elife">
        <title>Chloroplast acquisition without the gene transfer in kleptoplastic sea slugs, Plakobranchus ocellatus.</title>
        <authorList>
            <person name="Maeda T."/>
            <person name="Takahashi S."/>
            <person name="Yoshida T."/>
            <person name="Shimamura S."/>
            <person name="Takaki Y."/>
            <person name="Nagai Y."/>
            <person name="Toyoda A."/>
            <person name="Suzuki Y."/>
            <person name="Arimoto A."/>
            <person name="Ishii H."/>
            <person name="Satoh N."/>
            <person name="Nishiyama T."/>
            <person name="Hasebe M."/>
            <person name="Maruyama T."/>
            <person name="Minagawa J."/>
            <person name="Obokata J."/>
            <person name="Shigenobu S."/>
        </authorList>
    </citation>
    <scope>NUCLEOTIDE SEQUENCE [LARGE SCALE GENOMIC DNA]</scope>
</reference>
<dbReference type="InterPro" id="IPR012337">
    <property type="entry name" value="RNaseH-like_sf"/>
</dbReference>
<evidence type="ECO:0000313" key="1">
    <source>
        <dbReference type="EMBL" id="GFO12421.1"/>
    </source>
</evidence>
<dbReference type="SUPFAM" id="SSF53098">
    <property type="entry name" value="Ribonuclease H-like"/>
    <property type="match status" value="1"/>
</dbReference>
<dbReference type="EMBL" id="BLXT01004423">
    <property type="protein sequence ID" value="GFO12421.1"/>
    <property type="molecule type" value="Genomic_DNA"/>
</dbReference>
<evidence type="ECO:0000313" key="2">
    <source>
        <dbReference type="Proteomes" id="UP000735302"/>
    </source>
</evidence>
<comment type="caution">
    <text evidence="1">The sequence shown here is derived from an EMBL/GenBank/DDBJ whole genome shotgun (WGS) entry which is preliminary data.</text>
</comment>
<organism evidence="1 2">
    <name type="scientific">Plakobranchus ocellatus</name>
    <dbReference type="NCBI Taxonomy" id="259542"/>
    <lineage>
        <taxon>Eukaryota</taxon>
        <taxon>Metazoa</taxon>
        <taxon>Spiralia</taxon>
        <taxon>Lophotrochozoa</taxon>
        <taxon>Mollusca</taxon>
        <taxon>Gastropoda</taxon>
        <taxon>Heterobranchia</taxon>
        <taxon>Euthyneura</taxon>
        <taxon>Panpulmonata</taxon>
        <taxon>Sacoglossa</taxon>
        <taxon>Placobranchoidea</taxon>
        <taxon>Plakobranchidae</taxon>
        <taxon>Plakobranchus</taxon>
    </lineage>
</organism>
<sequence>MPFKRVQLIESTLLSHQVRLGTDSSLFSRIMPIGMRSNSPRKIDTKKVDEALVDIYSRLGVPEEVLSDQRTQFMSDYMSEVCSLLRIKQRMTIPYHLRCKWAGGEI</sequence>
<gene>
    <name evidence="1" type="ORF">PoB_003892600</name>
</gene>
<dbReference type="Proteomes" id="UP000735302">
    <property type="component" value="Unassembled WGS sequence"/>
</dbReference>
<keyword evidence="2" id="KW-1185">Reference proteome</keyword>
<dbReference type="Gene3D" id="3.30.420.10">
    <property type="entry name" value="Ribonuclease H-like superfamily/Ribonuclease H"/>
    <property type="match status" value="1"/>
</dbReference>
<accession>A0AAV4B0R4</accession>
<dbReference type="AlphaFoldDB" id="A0AAV4B0R4"/>
<dbReference type="GO" id="GO:0003676">
    <property type="term" value="F:nucleic acid binding"/>
    <property type="evidence" value="ECO:0007669"/>
    <property type="project" value="InterPro"/>
</dbReference>
<protein>
    <submittedName>
        <fullName evidence="1">Zinc finger protein</fullName>
    </submittedName>
</protein>
<proteinExistence type="predicted"/>